<dbReference type="EMBL" id="FOGD01000001">
    <property type="protein sequence ID" value="SEQ37098.1"/>
    <property type="molecule type" value="Genomic_DNA"/>
</dbReference>
<reference evidence="1 2" key="1">
    <citation type="submission" date="2016-10" db="EMBL/GenBank/DDBJ databases">
        <authorList>
            <person name="de Groot N.N."/>
        </authorList>
    </citation>
    <scope>NUCLEOTIDE SEQUENCE [LARGE SCALE GENOMIC DNA]</scope>
    <source>
        <strain evidence="1 2">ATCC 35958</strain>
    </source>
</reference>
<dbReference type="RefSeq" id="WP_091452339.1">
    <property type="nucleotide sequence ID" value="NZ_FOGD01000001.1"/>
</dbReference>
<keyword evidence="2" id="KW-1185">Reference proteome</keyword>
<evidence type="ECO:0000313" key="1">
    <source>
        <dbReference type="EMBL" id="SEQ37098.1"/>
    </source>
</evidence>
<protein>
    <submittedName>
        <fullName evidence="1">Uncharacterized protein</fullName>
    </submittedName>
</protein>
<proteinExistence type="predicted"/>
<dbReference type="STRING" id="180197.SAMN02982919_00551"/>
<dbReference type="OrthoDB" id="2375320at2"/>
<dbReference type="AlphaFoldDB" id="A0A1H9FIC5"/>
<dbReference type="Proteomes" id="UP000199766">
    <property type="component" value="Unassembled WGS sequence"/>
</dbReference>
<name>A0A1H9FIC5_9BURK</name>
<organism evidence="1 2">
    <name type="scientific">Giesbergeria anulus</name>
    <dbReference type="NCBI Taxonomy" id="180197"/>
    <lineage>
        <taxon>Bacteria</taxon>
        <taxon>Pseudomonadati</taxon>
        <taxon>Pseudomonadota</taxon>
        <taxon>Betaproteobacteria</taxon>
        <taxon>Burkholderiales</taxon>
        <taxon>Comamonadaceae</taxon>
        <taxon>Giesbergeria</taxon>
    </lineage>
</organism>
<accession>A0A1H9FIC5</accession>
<sequence length="288" mass="32801">MNQPQRNVLTFQWNPAESLGGDVFLTPVYFNRQVLVRYLYDSRFTCDFASETYGTVHGDDFYISFGINANGSVLAWLGDLQSLPVRECFYWLVENKDPEGDAKSEFYDAQVNAKFTEPPAIIRALNALSKLNAGFHKKFGVHLYHERSIEERVEETRRYKRLLLNNVDDFKRFVSELNEIINENANNPELRRLLDAKGVTTQSGSKGNKLLAAVYDAVLHDKSNLIAPFFCLYDLRLWADHSMSEDMIKNVAAKLGGSVDDYQRLLELLIQAINDSSSQLLELVENAA</sequence>
<gene>
    <name evidence="1" type="ORF">SAMN02982919_00551</name>
</gene>
<evidence type="ECO:0000313" key="2">
    <source>
        <dbReference type="Proteomes" id="UP000199766"/>
    </source>
</evidence>